<dbReference type="Proteomes" id="UP000499080">
    <property type="component" value="Unassembled WGS sequence"/>
</dbReference>
<gene>
    <name evidence="1" type="ORF">AVEN_259034_1</name>
</gene>
<dbReference type="AlphaFoldDB" id="A0A4Y2UAQ2"/>
<evidence type="ECO:0000313" key="2">
    <source>
        <dbReference type="Proteomes" id="UP000499080"/>
    </source>
</evidence>
<dbReference type="OrthoDB" id="6425443at2759"/>
<dbReference type="EMBL" id="BGPR01034300">
    <property type="protein sequence ID" value="GBO08617.1"/>
    <property type="molecule type" value="Genomic_DNA"/>
</dbReference>
<accession>A0A4Y2UAQ2</accession>
<proteinExistence type="predicted"/>
<sequence length="183" mass="21374">MEAVRGQSGERNTNSHRSWKFCEGRENPADLLSRCCSEQKLLNSEIWWGGARWLSQPKHLWPTAVERKIPEEITELRGVKTVVQNITVQKLENPIKYLISKCSSWKKLISVAAWFLRFIKNLRRANDKNKTFLLTSEFEEARNVIVKYIQEAVFTEEIKRPKINKPIKTNSKLLALCPYLDEN</sequence>
<dbReference type="PANTHER" id="PTHR47331">
    <property type="entry name" value="PHD-TYPE DOMAIN-CONTAINING PROTEIN"/>
    <property type="match status" value="1"/>
</dbReference>
<protein>
    <submittedName>
        <fullName evidence="1">Uncharacterized protein</fullName>
    </submittedName>
</protein>
<dbReference type="PANTHER" id="PTHR47331:SF1">
    <property type="entry name" value="GAG-LIKE PROTEIN"/>
    <property type="match status" value="1"/>
</dbReference>
<reference evidence="1 2" key="1">
    <citation type="journal article" date="2019" name="Sci. Rep.">
        <title>Orb-weaving spider Araneus ventricosus genome elucidates the spidroin gene catalogue.</title>
        <authorList>
            <person name="Kono N."/>
            <person name="Nakamura H."/>
            <person name="Ohtoshi R."/>
            <person name="Moran D.A.P."/>
            <person name="Shinohara A."/>
            <person name="Yoshida Y."/>
            <person name="Fujiwara M."/>
            <person name="Mori M."/>
            <person name="Tomita M."/>
            <person name="Arakawa K."/>
        </authorList>
    </citation>
    <scope>NUCLEOTIDE SEQUENCE [LARGE SCALE GENOMIC DNA]</scope>
</reference>
<keyword evidence="2" id="KW-1185">Reference proteome</keyword>
<comment type="caution">
    <text evidence="1">The sequence shown here is derived from an EMBL/GenBank/DDBJ whole genome shotgun (WGS) entry which is preliminary data.</text>
</comment>
<name>A0A4Y2UAQ2_ARAVE</name>
<organism evidence="1 2">
    <name type="scientific">Araneus ventricosus</name>
    <name type="common">Orbweaver spider</name>
    <name type="synonym">Epeira ventricosa</name>
    <dbReference type="NCBI Taxonomy" id="182803"/>
    <lineage>
        <taxon>Eukaryota</taxon>
        <taxon>Metazoa</taxon>
        <taxon>Ecdysozoa</taxon>
        <taxon>Arthropoda</taxon>
        <taxon>Chelicerata</taxon>
        <taxon>Arachnida</taxon>
        <taxon>Araneae</taxon>
        <taxon>Araneomorphae</taxon>
        <taxon>Entelegynae</taxon>
        <taxon>Araneoidea</taxon>
        <taxon>Araneidae</taxon>
        <taxon>Araneus</taxon>
    </lineage>
</organism>
<evidence type="ECO:0000313" key="1">
    <source>
        <dbReference type="EMBL" id="GBO08617.1"/>
    </source>
</evidence>